<gene>
    <name evidence="1" type="ORF">JW646_02250</name>
</gene>
<evidence type="ECO:0008006" key="3">
    <source>
        <dbReference type="Google" id="ProtNLM"/>
    </source>
</evidence>
<reference evidence="1 2" key="1">
    <citation type="journal article" date="2023" name="Int. J. Syst. Evol. Microbiol.">
        <title>Terrisporobacter hibernicus sp. nov., isolated from bovine faeces in Northern Ireland.</title>
        <authorList>
            <person name="Mitchell M."/>
            <person name="Nguyen S.V."/>
            <person name="Connor M."/>
            <person name="Fairley D.J."/>
            <person name="Donoghue O."/>
            <person name="Marshall H."/>
            <person name="Koolman L."/>
            <person name="McMullan G."/>
            <person name="Schaffer K.E."/>
            <person name="McGrath J.W."/>
            <person name="Fanning S."/>
        </authorList>
    </citation>
    <scope>NUCLEOTIDE SEQUENCE [LARGE SCALE GENOMIC DNA]</scope>
    <source>
        <strain evidence="1 2">MCA3</strain>
    </source>
</reference>
<dbReference type="KEGG" id="tem:JW646_02250"/>
<name>A0AAX2ZHJ2_9FIRM</name>
<sequence>MSLYFEFNSQLQTDLKNIYMNLNKDNAIKLVFDNTKQATKSGTHIISVDGNIVKHDYKFSYSKNNNIYFLFDENFICQYVGKKGNEKGINYRLGLHLVKNETTIGSSIDKICHYLNNINNRERAIYVITFRIEPSYMAEGVESYFIDYFRSKNGAKWLKRK</sequence>
<dbReference type="AlphaFoldDB" id="A0AAX2ZHJ2"/>
<evidence type="ECO:0000313" key="1">
    <source>
        <dbReference type="EMBL" id="UEL48296.1"/>
    </source>
</evidence>
<keyword evidence="2" id="KW-1185">Reference proteome</keyword>
<protein>
    <recommendedName>
        <fullName evidence="3">GIY-YIG domain-containing protein</fullName>
    </recommendedName>
</protein>
<proteinExistence type="predicted"/>
<dbReference type="EMBL" id="CP081135">
    <property type="protein sequence ID" value="UEL48296.1"/>
    <property type="molecule type" value="Genomic_DNA"/>
</dbReference>
<dbReference type="RefSeq" id="WP_228416428.1">
    <property type="nucleotide sequence ID" value="NZ_CP081135.1"/>
</dbReference>
<accession>A0AAX2ZHJ2</accession>
<dbReference type="Proteomes" id="UP001198983">
    <property type="component" value="Chromosome"/>
</dbReference>
<organism evidence="1 2">
    <name type="scientific">Terrisporobacter hibernicus</name>
    <dbReference type="NCBI Taxonomy" id="2813371"/>
    <lineage>
        <taxon>Bacteria</taxon>
        <taxon>Bacillati</taxon>
        <taxon>Bacillota</taxon>
        <taxon>Clostridia</taxon>
        <taxon>Peptostreptococcales</taxon>
        <taxon>Peptostreptococcaceae</taxon>
        <taxon>Terrisporobacter</taxon>
    </lineage>
</organism>
<evidence type="ECO:0000313" key="2">
    <source>
        <dbReference type="Proteomes" id="UP001198983"/>
    </source>
</evidence>